<evidence type="ECO:0000313" key="12">
    <source>
        <dbReference type="EMBL" id="ERN19194.1"/>
    </source>
</evidence>
<reference evidence="13" key="1">
    <citation type="journal article" date="2013" name="Science">
        <title>The Amborella genome and the evolution of flowering plants.</title>
        <authorList>
            <consortium name="Amborella Genome Project"/>
        </authorList>
    </citation>
    <scope>NUCLEOTIDE SEQUENCE [LARGE SCALE GENOMIC DNA]</scope>
</reference>
<evidence type="ECO:0000256" key="1">
    <source>
        <dbReference type="ARBA" id="ARBA00004874"/>
    </source>
</evidence>
<feature type="binding site" description="in other chain" evidence="8">
    <location>
        <position position="107"/>
    </location>
    <ligand>
        <name>substrate</name>
        <note>ligand shared between dimeric partners</note>
    </ligand>
</feature>
<evidence type="ECO:0000259" key="11">
    <source>
        <dbReference type="SMART" id="SM01350"/>
    </source>
</evidence>
<feature type="binding site" evidence="9">
    <location>
        <begin position="12"/>
        <end position="17"/>
    </location>
    <ligand>
        <name>NADP(+)</name>
        <dbReference type="ChEBI" id="CHEBI:58349"/>
    </ligand>
</feature>
<comment type="catalytic activity">
    <reaction evidence="6 10">
        <text>6-phospho-D-gluconate + NADP(+) = D-ribulose 5-phosphate + CO2 + NADPH</text>
        <dbReference type="Rhea" id="RHEA:10116"/>
        <dbReference type="ChEBI" id="CHEBI:16526"/>
        <dbReference type="ChEBI" id="CHEBI:57783"/>
        <dbReference type="ChEBI" id="CHEBI:58121"/>
        <dbReference type="ChEBI" id="CHEBI:58349"/>
        <dbReference type="ChEBI" id="CHEBI:58759"/>
        <dbReference type="EC" id="1.1.1.44"/>
    </reaction>
</comment>
<sequence>MAESLSRIGLAGLAVMGQNLALNIAEKGFPISVYNRTTSKVDETVERAKREGNLHLRGFHDPKSFVQSIQKPRVVIMLVKAGAPVDQTIQTLSTYMEKGDCIIDGGNEWYENTERREKAAAELGLLYLGMGVSGGEEGARHGPSLMPGGSFEAYKYIEDIVLKVAAQVPDSGPCVTYIGKGGSGNFVKMIHNGIEYGDMQLIAEAYDVLKSVGKLSNEELHEVFAEWNRGELLSFLIEITADIFSIKDNKGDGYLVDKVLDKTGMKGTGKWTVQQAADLSVAAPTIASSLDSRFLSGLKDERVEAAKVFKHGGMDDIISGDHGFVDKSKLIDEVRKALYASKICSYAQGMNLIRAKSVEKGWDLKLGELARIWKGGCIIRAIFLDRIKQAYDRNSELANLLVDPEFAKEIVERQSAWRRVVCLAINSGISTPGMCASLAYFDTYRRERLPANLVQAQRDYFGAHTYERTDMPGSFHTEWFKIAKQAKM</sequence>
<feature type="binding site" description="in other chain" evidence="8">
    <location>
        <position position="196"/>
    </location>
    <ligand>
        <name>substrate</name>
        <note>ligand shared between dimeric partners</note>
    </ligand>
</feature>
<dbReference type="GO" id="GO:0005829">
    <property type="term" value="C:cytosol"/>
    <property type="evidence" value="ECO:0000318"/>
    <property type="project" value="GO_Central"/>
</dbReference>
<dbReference type="InterPro" id="IPR036291">
    <property type="entry name" value="NAD(P)-bd_dom_sf"/>
</dbReference>
<feature type="binding site" description="in other chain" evidence="8">
    <location>
        <position position="266"/>
    </location>
    <ligand>
        <name>substrate</name>
        <note>ligand shared between dimeric partners</note>
    </ligand>
</feature>
<dbReference type="KEGG" id="atr:18447571"/>
<dbReference type="PRINTS" id="PR00076">
    <property type="entry name" value="6PGDHDRGNASE"/>
</dbReference>
<dbReference type="Gene3D" id="1.20.5.320">
    <property type="entry name" value="6-Phosphogluconate Dehydrogenase, domain 3"/>
    <property type="match status" value="1"/>
</dbReference>
<dbReference type="STRING" id="13333.U5D9M0"/>
<dbReference type="InterPro" id="IPR013328">
    <property type="entry name" value="6PGD_dom2"/>
</dbReference>
<dbReference type="PIRSF" id="PIRSF000109">
    <property type="entry name" value="6PGD"/>
    <property type="match status" value="1"/>
</dbReference>
<dbReference type="eggNOG" id="KOG2653">
    <property type="taxonomic scope" value="Eukaryota"/>
</dbReference>
<evidence type="ECO:0000256" key="2">
    <source>
        <dbReference type="ARBA" id="ARBA00008419"/>
    </source>
</evidence>
<dbReference type="InterPro" id="IPR006114">
    <property type="entry name" value="6PGDH_C"/>
</dbReference>
<keyword evidence="6 10" id="KW-0521">NADP</keyword>
<dbReference type="OMA" id="CVTHVGP"/>
<dbReference type="NCBIfam" id="TIGR00873">
    <property type="entry name" value="gnd"/>
    <property type="match status" value="1"/>
</dbReference>
<dbReference type="FunFam" id="1.10.1040.10:FF:000002">
    <property type="entry name" value="6-phosphogluconate dehydrogenase, decarboxylating"/>
    <property type="match status" value="1"/>
</dbReference>
<dbReference type="OrthoDB" id="434986at2759"/>
<dbReference type="Pfam" id="PF03446">
    <property type="entry name" value="NAD_binding_2"/>
    <property type="match status" value="1"/>
</dbReference>
<dbReference type="GO" id="GO:0009051">
    <property type="term" value="P:pentose-phosphate shunt, oxidative branch"/>
    <property type="evidence" value="ECO:0000318"/>
    <property type="project" value="GO_Central"/>
</dbReference>
<feature type="binding site" evidence="9">
    <location>
        <position position="107"/>
    </location>
    <ligand>
        <name>NADP(+)</name>
        <dbReference type="ChEBI" id="CHEBI:58349"/>
    </ligand>
</feature>
<dbReference type="InterPro" id="IPR006113">
    <property type="entry name" value="6PGDH_Gnd/GntZ"/>
</dbReference>
<dbReference type="SMART" id="SM01350">
    <property type="entry name" value="6PGD"/>
    <property type="match status" value="1"/>
</dbReference>
<evidence type="ECO:0000256" key="7">
    <source>
        <dbReference type="PIRSR" id="PIRSR000109-1"/>
    </source>
</evidence>
<dbReference type="NCBIfam" id="NF006765">
    <property type="entry name" value="PRK09287.1"/>
    <property type="match status" value="1"/>
</dbReference>
<evidence type="ECO:0000313" key="13">
    <source>
        <dbReference type="Proteomes" id="UP000017836"/>
    </source>
</evidence>
<feature type="binding site" evidence="8">
    <location>
        <position position="458"/>
    </location>
    <ligand>
        <name>substrate</name>
        <note>ligand shared between dimeric partners</note>
    </ligand>
</feature>
<protein>
    <recommendedName>
        <fullName evidence="6 10">6-phosphogluconate dehydrogenase, decarboxylating</fullName>
        <ecNumber evidence="6 10">1.1.1.44</ecNumber>
    </recommendedName>
</protein>
<feature type="binding site" description="in other chain" evidence="8">
    <location>
        <begin position="191"/>
        <end position="192"/>
    </location>
    <ligand>
        <name>substrate</name>
        <note>ligand shared between dimeric partners</note>
    </ligand>
</feature>
<comment type="subunit">
    <text evidence="6">Homodimer.</text>
</comment>
<proteinExistence type="inferred from homology"/>
<dbReference type="Gramene" id="ERN19194">
    <property type="protein sequence ID" value="ERN19194"/>
    <property type="gene ID" value="AMTR_s00061p00182310"/>
</dbReference>
<dbReference type="FunFam" id="1.20.5.320:FF:000001">
    <property type="entry name" value="6-phosphogluconate dehydrogenase, decarboxylating"/>
    <property type="match status" value="1"/>
</dbReference>
<evidence type="ECO:0000256" key="10">
    <source>
        <dbReference type="RuleBase" id="RU000485"/>
    </source>
</evidence>
<evidence type="ECO:0000256" key="6">
    <source>
        <dbReference type="PIRNR" id="PIRNR000109"/>
    </source>
</evidence>
<dbReference type="Proteomes" id="UP000017836">
    <property type="component" value="Unassembled WGS sequence"/>
</dbReference>
<evidence type="ECO:0000256" key="8">
    <source>
        <dbReference type="PIRSR" id="PIRSR000109-2"/>
    </source>
</evidence>
<dbReference type="HOGENOM" id="CLU_024540_4_2_1"/>
<name>U5D9M0_AMBTC</name>
<evidence type="ECO:0000256" key="4">
    <source>
        <dbReference type="ARBA" id="ARBA00023064"/>
    </source>
</evidence>
<keyword evidence="13" id="KW-1185">Reference proteome</keyword>
<dbReference type="AlphaFoldDB" id="U5D9M0"/>
<dbReference type="InterPro" id="IPR006183">
    <property type="entry name" value="Pgluconate_DH"/>
</dbReference>
<feature type="active site" description="Proton acceptor" evidence="7">
    <location>
        <position position="188"/>
    </location>
</feature>
<comment type="function">
    <text evidence="6">Catalyzes the oxidative decarboxylation of 6-phosphogluconate to ribulose 5-phosphate and CO(2), with concomitant reduction of NADP to NADPH.</text>
</comment>
<comment type="similarity">
    <text evidence="2 6 10">Belongs to the 6-phosphogluconate dehydrogenase family.</text>
</comment>
<dbReference type="UniPathway" id="UPA00115">
    <property type="reaction ID" value="UER00410"/>
</dbReference>
<feature type="binding site" description="in other chain" evidence="8">
    <location>
        <begin position="133"/>
        <end position="135"/>
    </location>
    <ligand>
        <name>substrate</name>
        <note>ligand shared between dimeric partners</note>
    </ligand>
</feature>
<keyword evidence="5 6" id="KW-0570">Pentose shunt</keyword>
<gene>
    <name evidence="12" type="ORF">AMTR_s00061p00182310</name>
</gene>
<dbReference type="InterPro" id="IPR008927">
    <property type="entry name" value="6-PGluconate_DH-like_C_sf"/>
</dbReference>
<dbReference type="GO" id="GO:0050661">
    <property type="term" value="F:NADP binding"/>
    <property type="evidence" value="ECO:0000318"/>
    <property type="project" value="GO_Central"/>
</dbReference>
<keyword evidence="4 10" id="KW-0311">Gluconate utilization</keyword>
<dbReference type="PANTHER" id="PTHR11811">
    <property type="entry name" value="6-PHOSPHOGLUCONATE DEHYDROGENASE"/>
    <property type="match status" value="1"/>
</dbReference>
<feature type="binding site" evidence="9">
    <location>
        <begin position="79"/>
        <end position="81"/>
    </location>
    <ligand>
        <name>NADP(+)</name>
        <dbReference type="ChEBI" id="CHEBI:58349"/>
    </ligand>
</feature>
<dbReference type="SUPFAM" id="SSF51735">
    <property type="entry name" value="NAD(P)-binding Rossmann-fold domains"/>
    <property type="match status" value="1"/>
</dbReference>
<dbReference type="EMBL" id="KI392075">
    <property type="protein sequence ID" value="ERN19194.1"/>
    <property type="molecule type" value="Genomic_DNA"/>
</dbReference>
<dbReference type="Gene3D" id="1.10.1040.10">
    <property type="entry name" value="N-(1-d-carboxylethyl)-l-norvaline Dehydrogenase, domain 2"/>
    <property type="match status" value="1"/>
</dbReference>
<feature type="binding site" evidence="8">
    <location>
        <position position="464"/>
    </location>
    <ligand>
        <name>substrate</name>
        <note>ligand shared between dimeric partners</note>
    </ligand>
</feature>
<dbReference type="FunFam" id="3.40.50.720:FF:000007">
    <property type="entry name" value="6-phosphogluconate dehydrogenase, decarboxylating"/>
    <property type="match status" value="1"/>
</dbReference>
<dbReference type="InterPro" id="IPR006115">
    <property type="entry name" value="6PGDH_NADP-bd"/>
</dbReference>
<feature type="active site" description="Proton donor" evidence="7">
    <location>
        <position position="195"/>
    </location>
</feature>
<feature type="binding site" description="in other chain" evidence="8">
    <location>
        <position position="293"/>
    </location>
    <ligand>
        <name>substrate</name>
        <note>ligand shared between dimeric partners</note>
    </ligand>
</feature>
<dbReference type="GO" id="GO:0004616">
    <property type="term" value="F:phosphogluconate dehydrogenase (decarboxylating) activity"/>
    <property type="evidence" value="ECO:0000318"/>
    <property type="project" value="GO_Central"/>
</dbReference>
<accession>U5D9M0</accession>
<evidence type="ECO:0000256" key="5">
    <source>
        <dbReference type="ARBA" id="ARBA00023126"/>
    </source>
</evidence>
<dbReference type="SUPFAM" id="SSF48179">
    <property type="entry name" value="6-phosphogluconate dehydrogenase C-terminal domain-like"/>
    <property type="match status" value="1"/>
</dbReference>
<evidence type="ECO:0000256" key="9">
    <source>
        <dbReference type="PIRSR" id="PIRSR000109-3"/>
    </source>
</evidence>
<feature type="binding site" evidence="9">
    <location>
        <begin position="35"/>
        <end position="37"/>
    </location>
    <ligand>
        <name>NADP(+)</name>
        <dbReference type="ChEBI" id="CHEBI:58349"/>
    </ligand>
</feature>
<dbReference type="EC" id="1.1.1.44" evidence="6 10"/>
<dbReference type="Gene3D" id="3.40.50.720">
    <property type="entry name" value="NAD(P)-binding Rossmann-like Domain"/>
    <property type="match status" value="1"/>
</dbReference>
<dbReference type="Pfam" id="PF00393">
    <property type="entry name" value="6PGD"/>
    <property type="match status" value="1"/>
</dbReference>
<dbReference type="GO" id="GO:0019521">
    <property type="term" value="P:D-gluconate metabolic process"/>
    <property type="evidence" value="ECO:0007669"/>
    <property type="project" value="UniProtKB-KW"/>
</dbReference>
<keyword evidence="3 6" id="KW-0560">Oxidoreductase</keyword>
<evidence type="ECO:0000256" key="3">
    <source>
        <dbReference type="ARBA" id="ARBA00023002"/>
    </source>
</evidence>
<comment type="pathway">
    <text evidence="1 6 10">Carbohydrate degradation; pentose phosphate pathway; D-ribulose 5-phosphate from D-glucose 6-phosphate (oxidative stage): step 3/3.</text>
</comment>
<feature type="domain" description="6-phosphogluconate dehydrogenase C-terminal" evidence="11">
    <location>
        <begin position="184"/>
        <end position="480"/>
    </location>
</feature>
<organism evidence="12 13">
    <name type="scientific">Amborella trichopoda</name>
    <dbReference type="NCBI Taxonomy" id="13333"/>
    <lineage>
        <taxon>Eukaryota</taxon>
        <taxon>Viridiplantae</taxon>
        <taxon>Streptophyta</taxon>
        <taxon>Embryophyta</taxon>
        <taxon>Tracheophyta</taxon>
        <taxon>Spermatophyta</taxon>
        <taxon>Magnoliopsida</taxon>
        <taxon>Amborellales</taxon>
        <taxon>Amborellaceae</taxon>
        <taxon>Amborella</taxon>
    </lineage>
</organism>